<evidence type="ECO:0000313" key="3">
    <source>
        <dbReference type="Proteomes" id="UP000050795"/>
    </source>
</evidence>
<feature type="compositionally biased region" description="Polar residues" evidence="1">
    <location>
        <begin position="208"/>
        <end position="219"/>
    </location>
</feature>
<sequence length="219" mass="25446">MIGEANSNKFKSVFYSVGSKPLEMWTQHVSNGRVCRMTDEEIQSYVLEILGQNISTTYITCPSDTKKSLAIKMPILVIVLKNLNKYFTFEVQILDDQNLRRRFHASTCQSATLVKPFACMMPMKLDDGWNQVQFDLADFTRRAYGTTYVETVKLSIHANCRLRRVYFCDRIYSEDELPKDYKLYLPIHPTSARRTPPLRPTSNHRQRLTNSRSTTSLNR</sequence>
<organism evidence="3 6">
    <name type="scientific">Trichobilharzia regenti</name>
    <name type="common">Nasal bird schistosome</name>
    <dbReference type="NCBI Taxonomy" id="157069"/>
    <lineage>
        <taxon>Eukaryota</taxon>
        <taxon>Metazoa</taxon>
        <taxon>Spiralia</taxon>
        <taxon>Lophotrochozoa</taxon>
        <taxon>Platyhelminthes</taxon>
        <taxon>Trematoda</taxon>
        <taxon>Digenea</taxon>
        <taxon>Strigeidida</taxon>
        <taxon>Schistosomatoidea</taxon>
        <taxon>Schistosomatidae</taxon>
        <taxon>Trichobilharzia</taxon>
    </lineage>
</organism>
<dbReference type="Pfam" id="PF05018">
    <property type="entry name" value="CFA20_dom"/>
    <property type="match status" value="1"/>
</dbReference>
<evidence type="ECO:0000259" key="2">
    <source>
        <dbReference type="Pfam" id="PF05018"/>
    </source>
</evidence>
<dbReference type="InterPro" id="IPR040441">
    <property type="entry name" value="CFA20/CFAP20DC"/>
</dbReference>
<evidence type="ECO:0000313" key="4">
    <source>
        <dbReference type="WBParaSite" id="TREG1_124430.2"/>
    </source>
</evidence>
<accession>A0AA85J1N0</accession>
<proteinExistence type="predicted"/>
<dbReference type="Proteomes" id="UP000050795">
    <property type="component" value="Unassembled WGS sequence"/>
</dbReference>
<evidence type="ECO:0000256" key="1">
    <source>
        <dbReference type="SAM" id="MobiDB-lite"/>
    </source>
</evidence>
<dbReference type="WBParaSite" id="TREG1_124430.5">
    <property type="protein sequence ID" value="TREG1_124430.5"/>
    <property type="gene ID" value="TREG1_124430"/>
</dbReference>
<feature type="region of interest" description="Disordered" evidence="1">
    <location>
        <begin position="191"/>
        <end position="219"/>
    </location>
</feature>
<dbReference type="InterPro" id="IPR007714">
    <property type="entry name" value="CFA20_dom"/>
</dbReference>
<evidence type="ECO:0000313" key="5">
    <source>
        <dbReference type="WBParaSite" id="TREG1_124430.4"/>
    </source>
</evidence>
<feature type="domain" description="CFA20" evidence="2">
    <location>
        <begin position="1"/>
        <end position="184"/>
    </location>
</feature>
<reference evidence="3" key="1">
    <citation type="submission" date="2022-06" db="EMBL/GenBank/DDBJ databases">
        <authorList>
            <person name="Berger JAMES D."/>
            <person name="Berger JAMES D."/>
        </authorList>
    </citation>
    <scope>NUCLEOTIDE SEQUENCE [LARGE SCALE GENOMIC DNA]</scope>
</reference>
<reference evidence="4 5" key="2">
    <citation type="submission" date="2023-11" db="UniProtKB">
        <authorList>
            <consortium name="WormBaseParasite"/>
        </authorList>
    </citation>
    <scope>IDENTIFICATION</scope>
</reference>
<dbReference type="WBParaSite" id="TREG1_124430.4">
    <property type="protein sequence ID" value="TREG1_124430.4"/>
    <property type="gene ID" value="TREG1_124430"/>
</dbReference>
<protein>
    <recommendedName>
        <fullName evidence="2">CFA20 domain-containing protein</fullName>
    </recommendedName>
</protein>
<dbReference type="PANTHER" id="PTHR12458">
    <property type="entry name" value="ORF PROTEIN"/>
    <property type="match status" value="1"/>
</dbReference>
<dbReference type="WBParaSite" id="TREG1_124430.2">
    <property type="protein sequence ID" value="TREG1_124430.2"/>
    <property type="gene ID" value="TREG1_124430"/>
</dbReference>
<name>A0AA85J1N0_TRIRE</name>
<dbReference type="WBParaSite" id="TREG1_124430.6">
    <property type="protein sequence ID" value="TREG1_124430.6"/>
    <property type="gene ID" value="TREG1_124430"/>
</dbReference>
<keyword evidence="3" id="KW-1185">Reference proteome</keyword>
<evidence type="ECO:0000313" key="6">
    <source>
        <dbReference type="WBParaSite" id="TREG1_124430.6"/>
    </source>
</evidence>
<dbReference type="AlphaFoldDB" id="A0AA85J1N0"/>